<feature type="coiled-coil region" evidence="1">
    <location>
        <begin position="478"/>
        <end position="557"/>
    </location>
</feature>
<organism evidence="3 4">
    <name type="scientific">Tritrichomonas musculus</name>
    <dbReference type="NCBI Taxonomy" id="1915356"/>
    <lineage>
        <taxon>Eukaryota</taxon>
        <taxon>Metamonada</taxon>
        <taxon>Parabasalia</taxon>
        <taxon>Tritrichomonadida</taxon>
        <taxon>Tritrichomonadidae</taxon>
        <taxon>Tritrichomonas</taxon>
    </lineage>
</organism>
<protein>
    <submittedName>
        <fullName evidence="3">Uncharacterized protein</fullName>
    </submittedName>
</protein>
<feature type="coiled-coil region" evidence="1">
    <location>
        <begin position="280"/>
        <end position="321"/>
    </location>
</feature>
<reference evidence="3 4" key="1">
    <citation type="submission" date="2024-04" db="EMBL/GenBank/DDBJ databases">
        <title>Tritrichomonas musculus Genome.</title>
        <authorList>
            <person name="Alves-Ferreira E."/>
            <person name="Grigg M."/>
            <person name="Lorenzi H."/>
            <person name="Galac M."/>
        </authorList>
    </citation>
    <scope>NUCLEOTIDE SEQUENCE [LARGE SCALE GENOMIC DNA]</scope>
    <source>
        <strain evidence="3 4">EAF2021</strain>
    </source>
</reference>
<name>A0ABR2JSY3_9EUKA</name>
<evidence type="ECO:0000256" key="2">
    <source>
        <dbReference type="SAM" id="MobiDB-lite"/>
    </source>
</evidence>
<evidence type="ECO:0000256" key="1">
    <source>
        <dbReference type="SAM" id="Coils"/>
    </source>
</evidence>
<sequence>MLGTFIYNSSDPNNRPNSKRRNIPIKEKKQSRNTENYDLNQIAQALPKNNQNQEKAIFEKQKNISNAQSSCSLENDFCEIPQYASGVANSKSSLNSRRCMKSNNNELNSNESSDFSMELICVENAKLKTQLEEMGEKEDSMKLLAEENEKLRHAHLKMNFELEKLKALKTITPQYQNYTLTQQIQELKEENKNKSKLISQLGKQQNILSEENEKLKAQISVEKERFNQLSIDSKSLLSENERLQQLFQEQKRKSHLKKEEIQTLKLKIEQNGLPIDHQAIKALNDQVEKLEKSFSDIQGKNDRLAKENAKLKEQISLYQQIDSKMQIENQQLKSTIKELLSKNAEAFVNQDKFDESQYVSKAEAIKLNSSISDYQQKIDDLQNNFNQTEKQLSLKDLQLQELLKEKENLLNQLNRSKQQIEEIKKLNEKFESQYNSSQGEIDRLKKVIIANEQISYENSQLRERNLSLSQKLAEYSSHEKLELENNSLKQENIKLKEALDQASQISEIKDIVYENGYGYGKDANILTNENEELKNELEDAKNRLNSIMSVLKKCSAEKIIPEF</sequence>
<feature type="coiled-coil region" evidence="1">
    <location>
        <begin position="364"/>
        <end position="447"/>
    </location>
</feature>
<feature type="region of interest" description="Disordered" evidence="2">
    <location>
        <begin position="1"/>
        <end position="35"/>
    </location>
</feature>
<comment type="caution">
    <text evidence="3">The sequence shown here is derived from an EMBL/GenBank/DDBJ whole genome shotgun (WGS) entry which is preliminary data.</text>
</comment>
<dbReference type="EMBL" id="JAPFFF010000009">
    <property type="protein sequence ID" value="KAK8881881.1"/>
    <property type="molecule type" value="Genomic_DNA"/>
</dbReference>
<gene>
    <name evidence="3" type="ORF">M9Y10_044518</name>
</gene>
<accession>A0ABR2JSY3</accession>
<proteinExistence type="predicted"/>
<keyword evidence="1" id="KW-0175">Coiled coil</keyword>
<feature type="compositionally biased region" description="Polar residues" evidence="2">
    <location>
        <begin position="1"/>
        <end position="16"/>
    </location>
</feature>
<dbReference type="Proteomes" id="UP001470230">
    <property type="component" value="Unassembled WGS sequence"/>
</dbReference>
<evidence type="ECO:0000313" key="4">
    <source>
        <dbReference type="Proteomes" id="UP001470230"/>
    </source>
</evidence>
<keyword evidence="4" id="KW-1185">Reference proteome</keyword>
<evidence type="ECO:0000313" key="3">
    <source>
        <dbReference type="EMBL" id="KAK8881881.1"/>
    </source>
</evidence>
<feature type="coiled-coil region" evidence="1">
    <location>
        <begin position="134"/>
        <end position="253"/>
    </location>
</feature>